<dbReference type="PANTHER" id="PTHR22550">
    <property type="entry name" value="SPORE GERMINATION PROTEIN"/>
    <property type="match status" value="1"/>
</dbReference>
<sequence length="318" mass="35437">MNFANSGYLFLLLLLIPYIIWYLFKGRRSEPTMQMSDTYAYRNAPKSNRVRFIHLPMFLRCVTYVLVIIILARPQSNSAWNNKETEGIDIMLAMDISASMLTNDVTPNRLIVAKNVASDFINGRPNDNIGLTIFAGEAFTQCPLTIDHATLINLLNNVRADLVVKGLIQDGTAIGMGLANAVGRLKASNAKSKIVILLTDGSNNVGSISPMTAATIAKKFNIRVYTIGLGTEQSGNYNDIDYTTLKQIALTTNGEFYRAQSQTELLQIYNDINKLEKTKLKAKVGGTKYEVYMPFALAALLCFLLEIFLRLTVFRRIP</sequence>
<evidence type="ECO:0000256" key="2">
    <source>
        <dbReference type="ARBA" id="ARBA00022692"/>
    </source>
</evidence>
<dbReference type="Pfam" id="PF00092">
    <property type="entry name" value="VWA"/>
    <property type="match status" value="1"/>
</dbReference>
<keyword evidence="4 5" id="KW-0472">Membrane</keyword>
<evidence type="ECO:0000256" key="3">
    <source>
        <dbReference type="ARBA" id="ARBA00022989"/>
    </source>
</evidence>
<dbReference type="Proteomes" id="UP000029525">
    <property type="component" value="Unassembled WGS sequence"/>
</dbReference>
<dbReference type="OrthoDB" id="6206554at2"/>
<dbReference type="InterPro" id="IPR050768">
    <property type="entry name" value="UPF0353/GerABKA_families"/>
</dbReference>
<organism evidence="7 8">
    <name type="scientific">Prevotella bivia DNF00320</name>
    <dbReference type="NCBI Taxonomy" id="1401068"/>
    <lineage>
        <taxon>Bacteria</taxon>
        <taxon>Pseudomonadati</taxon>
        <taxon>Bacteroidota</taxon>
        <taxon>Bacteroidia</taxon>
        <taxon>Bacteroidales</taxon>
        <taxon>Prevotellaceae</taxon>
        <taxon>Prevotella</taxon>
    </lineage>
</organism>
<dbReference type="EMBL" id="JRNQ01000034">
    <property type="protein sequence ID" value="KGF44553.1"/>
    <property type="molecule type" value="Genomic_DNA"/>
</dbReference>
<evidence type="ECO:0000256" key="5">
    <source>
        <dbReference type="SAM" id="Phobius"/>
    </source>
</evidence>
<dbReference type="InterPro" id="IPR011933">
    <property type="entry name" value="Double_TM_dom"/>
</dbReference>
<dbReference type="InterPro" id="IPR024163">
    <property type="entry name" value="Aerotolerance_reg_N"/>
</dbReference>
<dbReference type="GeneID" id="78529850"/>
<dbReference type="SMART" id="SM00327">
    <property type="entry name" value="VWA"/>
    <property type="match status" value="1"/>
</dbReference>
<feature type="domain" description="VWFA" evidence="6">
    <location>
        <begin position="89"/>
        <end position="272"/>
    </location>
</feature>
<reference evidence="7 8" key="1">
    <citation type="submission" date="2014-07" db="EMBL/GenBank/DDBJ databases">
        <authorList>
            <person name="McCorrison J."/>
            <person name="Sanka R."/>
            <person name="Torralba M."/>
            <person name="Gillis M."/>
            <person name="Haft D.H."/>
            <person name="Methe B."/>
            <person name="Sutton G."/>
            <person name="Nelson K.E."/>
        </authorList>
    </citation>
    <scope>NUCLEOTIDE SEQUENCE [LARGE SCALE GENOMIC DNA]</scope>
    <source>
        <strain evidence="7 8">DNF00320</strain>
    </source>
</reference>
<dbReference type="Pfam" id="PF07584">
    <property type="entry name" value="BatA"/>
    <property type="match status" value="1"/>
</dbReference>
<dbReference type="SUPFAM" id="SSF53300">
    <property type="entry name" value="vWA-like"/>
    <property type="match status" value="1"/>
</dbReference>
<feature type="transmembrane region" description="Helical" evidence="5">
    <location>
        <begin position="291"/>
        <end position="313"/>
    </location>
</feature>
<dbReference type="InterPro" id="IPR036465">
    <property type="entry name" value="vWFA_dom_sf"/>
</dbReference>
<keyword evidence="3 5" id="KW-1133">Transmembrane helix</keyword>
<dbReference type="PROSITE" id="PS50234">
    <property type="entry name" value="VWFA"/>
    <property type="match status" value="1"/>
</dbReference>
<feature type="transmembrane region" description="Helical" evidence="5">
    <location>
        <begin position="6"/>
        <end position="24"/>
    </location>
</feature>
<dbReference type="Gene3D" id="3.40.50.410">
    <property type="entry name" value="von Willebrand factor, type A domain"/>
    <property type="match status" value="1"/>
</dbReference>
<proteinExistence type="predicted"/>
<dbReference type="CDD" id="cd01467">
    <property type="entry name" value="vWA_BatA_type"/>
    <property type="match status" value="1"/>
</dbReference>
<evidence type="ECO:0000256" key="1">
    <source>
        <dbReference type="ARBA" id="ARBA00022475"/>
    </source>
</evidence>
<comment type="caution">
    <text evidence="7">The sequence shown here is derived from an EMBL/GenBank/DDBJ whole genome shotgun (WGS) entry which is preliminary data.</text>
</comment>
<accession>A0A096ABR4</accession>
<evidence type="ECO:0000313" key="8">
    <source>
        <dbReference type="Proteomes" id="UP000029525"/>
    </source>
</evidence>
<dbReference type="AlphaFoldDB" id="A0A096ABR4"/>
<gene>
    <name evidence="7" type="ORF">HMPREF0647_06295</name>
</gene>
<name>A0A096ABR4_9BACT</name>
<dbReference type="InterPro" id="IPR033881">
    <property type="entry name" value="vWA_BatA_type"/>
</dbReference>
<evidence type="ECO:0000313" key="7">
    <source>
        <dbReference type="EMBL" id="KGF44553.1"/>
    </source>
</evidence>
<keyword evidence="2 5" id="KW-0812">Transmembrane</keyword>
<protein>
    <submittedName>
        <fullName evidence="7">Aerotolerance regulator BatA</fullName>
    </submittedName>
</protein>
<keyword evidence="1" id="KW-1003">Cell membrane</keyword>
<dbReference type="RefSeq" id="WP_004336576.1">
    <property type="nucleotide sequence ID" value="NZ_JRNQ01000034.1"/>
</dbReference>
<dbReference type="PANTHER" id="PTHR22550:SF5">
    <property type="entry name" value="LEUCINE ZIPPER PROTEIN 4"/>
    <property type="match status" value="1"/>
</dbReference>
<evidence type="ECO:0000259" key="6">
    <source>
        <dbReference type="PROSITE" id="PS50234"/>
    </source>
</evidence>
<evidence type="ECO:0000256" key="4">
    <source>
        <dbReference type="ARBA" id="ARBA00023136"/>
    </source>
</evidence>
<feature type="transmembrane region" description="Helical" evidence="5">
    <location>
        <begin position="52"/>
        <end position="72"/>
    </location>
</feature>
<dbReference type="NCBIfam" id="TIGR02226">
    <property type="entry name" value="two_anch"/>
    <property type="match status" value="1"/>
</dbReference>
<dbReference type="InterPro" id="IPR002035">
    <property type="entry name" value="VWF_A"/>
</dbReference>